<comment type="caution">
    <text evidence="4">The sequence shown here is derived from an EMBL/GenBank/DDBJ whole genome shotgun (WGS) entry which is preliminary data.</text>
</comment>
<keyword evidence="2" id="KW-0449">Lipoprotein</keyword>
<dbReference type="Gene3D" id="1.20.1600.10">
    <property type="entry name" value="Outer membrane efflux proteins (OEP)"/>
    <property type="match status" value="1"/>
</dbReference>
<reference evidence="4 5" key="1">
    <citation type="submission" date="2018-07" db="EMBL/GenBank/DDBJ databases">
        <title>Dyella monticola sp. nov. and Dyella psychrodurans sp. nov. isolated from monsoon evergreen broad-leaved forest soil of Dinghu Mountain, China.</title>
        <authorList>
            <person name="Gao Z."/>
            <person name="Qiu L."/>
        </authorList>
    </citation>
    <scope>NUCLEOTIDE SEQUENCE [LARGE SCALE GENOMIC DNA]</scope>
    <source>
        <strain evidence="4 5">4G-K06</strain>
    </source>
</reference>
<protein>
    <submittedName>
        <fullName evidence="4">RND transporter</fullName>
    </submittedName>
</protein>
<dbReference type="NCBIfam" id="TIGR01845">
    <property type="entry name" value="outer_NodT"/>
    <property type="match status" value="1"/>
</dbReference>
<dbReference type="InterPro" id="IPR010131">
    <property type="entry name" value="MdtP/NodT-like"/>
</dbReference>
<dbReference type="Gene3D" id="2.20.200.10">
    <property type="entry name" value="Outer membrane efflux proteins (OEP)"/>
    <property type="match status" value="1"/>
</dbReference>
<evidence type="ECO:0000256" key="3">
    <source>
        <dbReference type="SAM" id="MobiDB-lite"/>
    </source>
</evidence>
<dbReference type="Pfam" id="PF02321">
    <property type="entry name" value="OEP"/>
    <property type="match status" value="2"/>
</dbReference>
<keyword evidence="2" id="KW-0472">Membrane</keyword>
<accession>A0A370WZW5</accession>
<feature type="chain" id="PRO_5016477039" evidence="2">
    <location>
        <begin position="23"/>
        <end position="475"/>
    </location>
</feature>
<comment type="similarity">
    <text evidence="1 2">Belongs to the outer membrane factor (OMF) (TC 1.B.17) family.</text>
</comment>
<dbReference type="InterPro" id="IPR003423">
    <property type="entry name" value="OMP_efflux"/>
</dbReference>
<dbReference type="GO" id="GO:0015562">
    <property type="term" value="F:efflux transmembrane transporter activity"/>
    <property type="evidence" value="ECO:0007669"/>
    <property type="project" value="InterPro"/>
</dbReference>
<evidence type="ECO:0000256" key="2">
    <source>
        <dbReference type="RuleBase" id="RU362097"/>
    </source>
</evidence>
<keyword evidence="2" id="KW-0732">Signal</keyword>
<dbReference type="AlphaFoldDB" id="A0A370WZW5"/>
<dbReference type="PROSITE" id="PS51257">
    <property type="entry name" value="PROKAR_LIPOPROTEIN"/>
    <property type="match status" value="1"/>
</dbReference>
<keyword evidence="2" id="KW-1134">Transmembrane beta strand</keyword>
<dbReference type="OrthoDB" id="9770517at2"/>
<organism evidence="4 5">
    <name type="scientific">Dyella monticola</name>
    <dbReference type="NCBI Taxonomy" id="1927958"/>
    <lineage>
        <taxon>Bacteria</taxon>
        <taxon>Pseudomonadati</taxon>
        <taxon>Pseudomonadota</taxon>
        <taxon>Gammaproteobacteria</taxon>
        <taxon>Lysobacterales</taxon>
        <taxon>Rhodanobacteraceae</taxon>
        <taxon>Dyella</taxon>
    </lineage>
</organism>
<dbReference type="PANTHER" id="PTHR30203">
    <property type="entry name" value="OUTER MEMBRANE CATION EFFLUX PROTEIN"/>
    <property type="match status" value="1"/>
</dbReference>
<proteinExistence type="inferred from homology"/>
<gene>
    <name evidence="4" type="ORF">DWU98_10850</name>
</gene>
<feature type="signal peptide" evidence="2">
    <location>
        <begin position="1"/>
        <end position="22"/>
    </location>
</feature>
<keyword evidence="5" id="KW-1185">Reference proteome</keyword>
<keyword evidence="2" id="KW-0564">Palmitate</keyword>
<name>A0A370WZW5_9GAMM</name>
<dbReference type="EMBL" id="QRBE01000005">
    <property type="protein sequence ID" value="RDS81708.1"/>
    <property type="molecule type" value="Genomic_DNA"/>
</dbReference>
<keyword evidence="2" id="KW-0812">Transmembrane</keyword>
<comment type="subcellular location">
    <subcellularLocation>
        <location evidence="2">Cell outer membrane</location>
        <topology evidence="2">Lipid-anchor</topology>
    </subcellularLocation>
</comment>
<dbReference type="GO" id="GO:0009279">
    <property type="term" value="C:cell outer membrane"/>
    <property type="evidence" value="ECO:0007669"/>
    <property type="project" value="UniProtKB-SubCell"/>
</dbReference>
<evidence type="ECO:0000313" key="5">
    <source>
        <dbReference type="Proteomes" id="UP000254258"/>
    </source>
</evidence>
<evidence type="ECO:0000313" key="4">
    <source>
        <dbReference type="EMBL" id="RDS81708.1"/>
    </source>
</evidence>
<evidence type="ECO:0000256" key="1">
    <source>
        <dbReference type="ARBA" id="ARBA00007613"/>
    </source>
</evidence>
<sequence length="475" mass="50657">MKKRESLLALAVTLALSGCSLAPTYHPPATPQAQAYRDVGPWVAARPSDQQARDDWWQLYADAGLNDLEAKLLASNADLAAALAHYQQAQAFAREARSELFPQIGAGATGVRQRESDNTPPLRNPTAPADYNSYTVGVQASYEVDLWGRVRNTVEAGRDNALAAKADLASAQLSLQAQLADSYMQLRGLDQQIALLQETIQAYEKALKLTQTLHGGGIVSGLDVSRAQTQLSDARSQWSQTVAQRALMQDAIAVLVGENAATFSLPAQIEPVAVPVIPLDVPSTLLQRRPDVAAAERRVAAANAGIGVARAAWFPSLTLNAQAGFQSTGWANLLTAPDRIWALGPTLALDLFDGGFRKATIAAAKAKTDEAGATYRGVVLGAFQQVQDNLALLDHLGDASANQKDAADAAQHALDLSMSQYKHGAVSYLDVVQAQTVALQEKRGLLQLDTQRLSASVQLVRALGGGWSSQQLARR</sequence>
<dbReference type="SUPFAM" id="SSF56954">
    <property type="entry name" value="Outer membrane efflux proteins (OEP)"/>
    <property type="match status" value="1"/>
</dbReference>
<dbReference type="Proteomes" id="UP000254258">
    <property type="component" value="Unassembled WGS sequence"/>
</dbReference>
<dbReference type="RefSeq" id="WP_115495576.1">
    <property type="nucleotide sequence ID" value="NZ_QRBE01000005.1"/>
</dbReference>
<dbReference type="PANTHER" id="PTHR30203:SF33">
    <property type="entry name" value="BLR4455 PROTEIN"/>
    <property type="match status" value="1"/>
</dbReference>
<feature type="region of interest" description="Disordered" evidence="3">
    <location>
        <begin position="107"/>
        <end position="130"/>
    </location>
</feature>